<dbReference type="OrthoDB" id="10365509at2759"/>
<proteinExistence type="predicted"/>
<keyword evidence="3" id="KW-1185">Reference proteome</keyword>
<dbReference type="KEGG" id="tut:107360081"/>
<feature type="signal peptide" evidence="1">
    <location>
        <begin position="1"/>
        <end position="35"/>
    </location>
</feature>
<sequence length="118" mass="13423">MLVQLKMIKGTIQSAAVLLVISLFILLLLTLDASAKEDSSYGKEPLGNYLRMPIRRAGYMRPWKFLYRSQDNDYDADREIGWPFIPKRSGVDPLFGVTVGKRSIVQLPLNDQADYQSQ</sequence>
<reference evidence="2" key="2">
    <citation type="submission" date="2015-06" db="UniProtKB">
        <authorList>
            <consortium name="EnsemblMetazoa"/>
        </authorList>
    </citation>
    <scope>IDENTIFICATION</scope>
</reference>
<evidence type="ECO:0000313" key="2">
    <source>
        <dbReference type="EnsemblMetazoa" id="tetur01g14520.1"/>
    </source>
</evidence>
<dbReference type="EnsemblMetazoa" id="tetur01g14520.1">
    <property type="protein sequence ID" value="tetur01g14520.1"/>
    <property type="gene ID" value="tetur01g14520"/>
</dbReference>
<accession>T1JTL0</accession>
<protein>
    <submittedName>
        <fullName evidence="2">Uncharacterized protein</fullName>
    </submittedName>
</protein>
<dbReference type="EMBL" id="CAEY01000481">
    <property type="status" value="NOT_ANNOTATED_CDS"/>
    <property type="molecule type" value="Genomic_DNA"/>
</dbReference>
<dbReference type="AlphaFoldDB" id="T1JTL0"/>
<feature type="chain" id="PRO_5004590701" evidence="1">
    <location>
        <begin position="36"/>
        <end position="118"/>
    </location>
</feature>
<organism evidence="2 3">
    <name type="scientific">Tetranychus urticae</name>
    <name type="common">Two-spotted spider mite</name>
    <dbReference type="NCBI Taxonomy" id="32264"/>
    <lineage>
        <taxon>Eukaryota</taxon>
        <taxon>Metazoa</taxon>
        <taxon>Ecdysozoa</taxon>
        <taxon>Arthropoda</taxon>
        <taxon>Chelicerata</taxon>
        <taxon>Arachnida</taxon>
        <taxon>Acari</taxon>
        <taxon>Acariformes</taxon>
        <taxon>Trombidiformes</taxon>
        <taxon>Prostigmata</taxon>
        <taxon>Eleutherengona</taxon>
        <taxon>Raphignathae</taxon>
        <taxon>Tetranychoidea</taxon>
        <taxon>Tetranychidae</taxon>
        <taxon>Tetranychus</taxon>
    </lineage>
</organism>
<reference evidence="3" key="1">
    <citation type="submission" date="2011-08" db="EMBL/GenBank/DDBJ databases">
        <authorList>
            <person name="Rombauts S."/>
        </authorList>
    </citation>
    <scope>NUCLEOTIDE SEQUENCE</scope>
    <source>
        <strain evidence="3">London</strain>
    </source>
</reference>
<evidence type="ECO:0000256" key="1">
    <source>
        <dbReference type="SAM" id="SignalP"/>
    </source>
</evidence>
<evidence type="ECO:0000313" key="3">
    <source>
        <dbReference type="Proteomes" id="UP000015104"/>
    </source>
</evidence>
<gene>
    <name evidence="2" type="primary">107360081</name>
</gene>
<dbReference type="Proteomes" id="UP000015104">
    <property type="component" value="Unassembled WGS sequence"/>
</dbReference>
<keyword evidence="1" id="KW-0732">Signal</keyword>
<name>T1JTL0_TETUR</name>
<dbReference type="OMA" id="REIGWPF"/>
<dbReference type="HOGENOM" id="CLU_2076097_0_0_1"/>